<keyword evidence="3" id="KW-0808">Transferase</keyword>
<evidence type="ECO:0000259" key="9">
    <source>
        <dbReference type="PROSITE" id="PS51873"/>
    </source>
</evidence>
<evidence type="ECO:0000256" key="4">
    <source>
        <dbReference type="ARBA" id="ARBA00022723"/>
    </source>
</evidence>
<dbReference type="EC" id="2.3.2.31" evidence="2"/>
<keyword evidence="8" id="KW-0862">Zinc</keyword>
<evidence type="ECO:0000256" key="7">
    <source>
        <dbReference type="ARBA" id="ARBA00022786"/>
    </source>
</evidence>
<dbReference type="PROSITE" id="PS51873">
    <property type="entry name" value="TRIAD"/>
    <property type="match status" value="1"/>
</dbReference>
<keyword evidence="5" id="KW-0677">Repeat</keyword>
<gene>
    <name evidence="10" type="ORF">TSPGSL018_5264</name>
</gene>
<keyword evidence="4" id="KW-0479">Metal-binding</keyword>
<dbReference type="GO" id="GO:0061630">
    <property type="term" value="F:ubiquitin protein ligase activity"/>
    <property type="evidence" value="ECO:0007669"/>
    <property type="project" value="UniProtKB-EC"/>
</dbReference>
<evidence type="ECO:0000256" key="8">
    <source>
        <dbReference type="ARBA" id="ARBA00022833"/>
    </source>
</evidence>
<reference evidence="10" key="1">
    <citation type="submission" date="2014-05" db="EMBL/GenBank/DDBJ databases">
        <title>The transcriptome of the halophilic microalga Tetraselmis sp. GSL018 isolated from the Great Salt Lake, Utah.</title>
        <authorList>
            <person name="Jinkerson R.E."/>
            <person name="D'Adamo S."/>
            <person name="Posewitz M.C."/>
        </authorList>
    </citation>
    <scope>NUCLEOTIDE SEQUENCE</scope>
    <source>
        <strain evidence="10">GSL018</strain>
    </source>
</reference>
<dbReference type="EMBL" id="GBEZ01016320">
    <property type="protein sequence ID" value="JAC69918.1"/>
    <property type="molecule type" value="Transcribed_RNA"/>
</dbReference>
<organism evidence="10">
    <name type="scientific">Tetraselmis sp. GSL018</name>
    <dbReference type="NCBI Taxonomy" id="582737"/>
    <lineage>
        <taxon>Eukaryota</taxon>
        <taxon>Viridiplantae</taxon>
        <taxon>Chlorophyta</taxon>
        <taxon>core chlorophytes</taxon>
        <taxon>Chlorodendrophyceae</taxon>
        <taxon>Chlorodendrales</taxon>
        <taxon>Chlorodendraceae</taxon>
        <taxon>Tetraselmis</taxon>
    </lineage>
</organism>
<sequence>MEPAHAPASCEQMRRWSGVLKEMAQRDEERSRRWLASSTQPCPKCGVRIQRESGCNHMTCRICGHHFCWVCLGEWASHSEETGGFYSCNRHEAQAASRAASGRPREAWQAAGALEALVKFLRSPFDALRLSRHVQCYTAHTAQSEAPLGRAAEAIASALEVVGLEPLGDPPADADALGDGKRAADAEPWGAALRDAAAAAAEAHSFLACAYVRRWYMKPGELRSLYERLQRELEDLAEALTLPLRMLPGTAPPPYGAARSSWLAPATEGPLPAEVFHALAVRRSGGAVPEVLQQLRAKRGALERKVLSGVFNAADE</sequence>
<dbReference type="PROSITE" id="PS00518">
    <property type="entry name" value="ZF_RING_1"/>
    <property type="match status" value="1"/>
</dbReference>
<dbReference type="AlphaFoldDB" id="A0A061RD57"/>
<dbReference type="InterPro" id="IPR044066">
    <property type="entry name" value="TRIAD_supradom"/>
</dbReference>
<dbReference type="GO" id="GO:0008270">
    <property type="term" value="F:zinc ion binding"/>
    <property type="evidence" value="ECO:0007669"/>
    <property type="project" value="UniProtKB-KW"/>
</dbReference>
<evidence type="ECO:0000256" key="2">
    <source>
        <dbReference type="ARBA" id="ARBA00012251"/>
    </source>
</evidence>
<proteinExistence type="predicted"/>
<keyword evidence="6" id="KW-0863">Zinc-finger</keyword>
<dbReference type="PANTHER" id="PTHR11685">
    <property type="entry name" value="RBR FAMILY RING FINGER AND IBR DOMAIN-CONTAINING"/>
    <property type="match status" value="1"/>
</dbReference>
<dbReference type="InterPro" id="IPR002867">
    <property type="entry name" value="IBR_dom"/>
</dbReference>
<keyword evidence="7" id="KW-0833">Ubl conjugation pathway</keyword>
<name>A0A061RD57_9CHLO</name>
<feature type="domain" description="RING-type" evidence="9">
    <location>
        <begin position="1"/>
        <end position="92"/>
    </location>
</feature>
<dbReference type="Pfam" id="PF22191">
    <property type="entry name" value="IBR_1"/>
    <property type="match status" value="1"/>
</dbReference>
<evidence type="ECO:0000256" key="3">
    <source>
        <dbReference type="ARBA" id="ARBA00022679"/>
    </source>
</evidence>
<evidence type="ECO:0000256" key="1">
    <source>
        <dbReference type="ARBA" id="ARBA00001798"/>
    </source>
</evidence>
<dbReference type="GO" id="GO:0016567">
    <property type="term" value="P:protein ubiquitination"/>
    <property type="evidence" value="ECO:0007669"/>
    <property type="project" value="InterPro"/>
</dbReference>
<evidence type="ECO:0000313" key="10">
    <source>
        <dbReference type="EMBL" id="JAC69918.1"/>
    </source>
</evidence>
<dbReference type="SUPFAM" id="SSF57850">
    <property type="entry name" value="RING/U-box"/>
    <property type="match status" value="1"/>
</dbReference>
<dbReference type="SMART" id="SM00647">
    <property type="entry name" value="IBR"/>
    <property type="match status" value="1"/>
</dbReference>
<evidence type="ECO:0000256" key="6">
    <source>
        <dbReference type="ARBA" id="ARBA00022771"/>
    </source>
</evidence>
<dbReference type="InterPro" id="IPR031127">
    <property type="entry name" value="E3_UB_ligase_RBR"/>
</dbReference>
<dbReference type="Gene3D" id="1.20.120.1750">
    <property type="match status" value="1"/>
</dbReference>
<dbReference type="InterPro" id="IPR017907">
    <property type="entry name" value="Znf_RING_CS"/>
</dbReference>
<evidence type="ECO:0000256" key="5">
    <source>
        <dbReference type="ARBA" id="ARBA00022737"/>
    </source>
</evidence>
<protein>
    <recommendedName>
        <fullName evidence="2">RBR-type E3 ubiquitin transferase</fullName>
        <ecNumber evidence="2">2.3.2.31</ecNumber>
    </recommendedName>
</protein>
<accession>A0A061RD57</accession>
<comment type="catalytic activity">
    <reaction evidence="1">
        <text>[E2 ubiquitin-conjugating enzyme]-S-ubiquitinyl-L-cysteine + [acceptor protein]-L-lysine = [E2 ubiquitin-conjugating enzyme]-L-cysteine + [acceptor protein]-N(6)-ubiquitinyl-L-lysine.</text>
        <dbReference type="EC" id="2.3.2.31"/>
    </reaction>
</comment>